<proteinExistence type="predicted"/>
<sequence length="54" mass="6380">MGMYRIIQSEDLDFLSCPIIDFPYKQTIYLSLLHLHNSTFDSSDAFRNVCELDY</sequence>
<reference evidence="1" key="1">
    <citation type="submission" date="2014-11" db="EMBL/GenBank/DDBJ databases">
        <authorList>
            <person name="Amaro Gonzalez C."/>
        </authorList>
    </citation>
    <scope>NUCLEOTIDE SEQUENCE</scope>
</reference>
<name>A0A0E9QYI2_ANGAN</name>
<accession>A0A0E9QYI2</accession>
<reference evidence="1" key="2">
    <citation type="journal article" date="2015" name="Fish Shellfish Immunol.">
        <title>Early steps in the European eel (Anguilla anguilla)-Vibrio vulnificus interaction in the gills: Role of the RtxA13 toxin.</title>
        <authorList>
            <person name="Callol A."/>
            <person name="Pajuelo D."/>
            <person name="Ebbesson L."/>
            <person name="Teles M."/>
            <person name="MacKenzie S."/>
            <person name="Amaro C."/>
        </authorList>
    </citation>
    <scope>NUCLEOTIDE SEQUENCE</scope>
</reference>
<protein>
    <submittedName>
        <fullName evidence="1">Uncharacterized protein</fullName>
    </submittedName>
</protein>
<organism evidence="1">
    <name type="scientific">Anguilla anguilla</name>
    <name type="common">European freshwater eel</name>
    <name type="synonym">Muraena anguilla</name>
    <dbReference type="NCBI Taxonomy" id="7936"/>
    <lineage>
        <taxon>Eukaryota</taxon>
        <taxon>Metazoa</taxon>
        <taxon>Chordata</taxon>
        <taxon>Craniata</taxon>
        <taxon>Vertebrata</taxon>
        <taxon>Euteleostomi</taxon>
        <taxon>Actinopterygii</taxon>
        <taxon>Neopterygii</taxon>
        <taxon>Teleostei</taxon>
        <taxon>Anguilliformes</taxon>
        <taxon>Anguillidae</taxon>
        <taxon>Anguilla</taxon>
    </lineage>
</organism>
<dbReference type="AlphaFoldDB" id="A0A0E9QYI2"/>
<evidence type="ECO:0000313" key="1">
    <source>
        <dbReference type="EMBL" id="JAH21285.1"/>
    </source>
</evidence>
<dbReference type="EMBL" id="GBXM01087292">
    <property type="protein sequence ID" value="JAH21285.1"/>
    <property type="molecule type" value="Transcribed_RNA"/>
</dbReference>